<evidence type="ECO:0000313" key="1">
    <source>
        <dbReference type="EMBL" id="CAG6575616.1"/>
    </source>
</evidence>
<name>A0A8D8NS79_CULPI</name>
<protein>
    <submittedName>
        <fullName evidence="1">(northern house mosquito) hypothetical protein</fullName>
    </submittedName>
</protein>
<dbReference type="AlphaFoldDB" id="A0A8D8NS79"/>
<organism evidence="1">
    <name type="scientific">Culex pipiens</name>
    <name type="common">House mosquito</name>
    <dbReference type="NCBI Taxonomy" id="7175"/>
    <lineage>
        <taxon>Eukaryota</taxon>
        <taxon>Metazoa</taxon>
        <taxon>Ecdysozoa</taxon>
        <taxon>Arthropoda</taxon>
        <taxon>Hexapoda</taxon>
        <taxon>Insecta</taxon>
        <taxon>Pterygota</taxon>
        <taxon>Neoptera</taxon>
        <taxon>Endopterygota</taxon>
        <taxon>Diptera</taxon>
        <taxon>Nematocera</taxon>
        <taxon>Culicoidea</taxon>
        <taxon>Culicidae</taxon>
        <taxon>Culicinae</taxon>
        <taxon>Culicini</taxon>
        <taxon>Culex</taxon>
        <taxon>Culex</taxon>
    </lineage>
</organism>
<dbReference type="EMBL" id="HBUE01188681">
    <property type="protein sequence ID" value="CAG6523941.1"/>
    <property type="molecule type" value="Transcribed_RNA"/>
</dbReference>
<proteinExistence type="predicted"/>
<reference evidence="1" key="1">
    <citation type="submission" date="2021-05" db="EMBL/GenBank/DDBJ databases">
        <authorList>
            <person name="Alioto T."/>
            <person name="Alioto T."/>
            <person name="Gomez Garrido J."/>
        </authorList>
    </citation>
    <scope>NUCLEOTIDE SEQUENCE</scope>
</reference>
<accession>A0A8D8NS79</accession>
<sequence>MLPIVLQPQKSPRKPLQVRGVRKVLREPAAAQHPQKYAPGKAGTTVRVLRVRQTVHVAGSPNGPRARPHRRSTVPLHRVWRIVLDLAAVSAPRTEAFAATA</sequence>
<dbReference type="EMBL" id="HBUE01294481">
    <property type="protein sequence ID" value="CAG6575616.1"/>
    <property type="molecule type" value="Transcribed_RNA"/>
</dbReference>